<dbReference type="Pfam" id="PF10691">
    <property type="entry name" value="DUF2497"/>
    <property type="match status" value="1"/>
</dbReference>
<dbReference type="InterPro" id="IPR019632">
    <property type="entry name" value="DUF2497"/>
</dbReference>
<sequence>MEEILASIRRIIEDSETGRKDEAPRDHETAFRSLADLEGFRSLAPSAVAPLSPESTYEPAQDQSEWTEETSQPNNESAAAEGFESDADEEEDFPIPVAANAQMPPAEGQGAPQGYQQQAVNPALHPQSAELERRPIISRLPGRKVAAAFEELNEALIANRRKTLDQMAEEMLQPMLQDWLDNNLPQLVERLVREEIERIARGI</sequence>
<protein>
    <recommendedName>
        <fullName evidence="3">Pole-organizing protein PopZ</fullName>
    </recommendedName>
</protein>
<dbReference type="KEGG" id="mes:Meso_1570"/>
<reference evidence="2" key="1">
    <citation type="submission" date="2006-06" db="EMBL/GenBank/DDBJ databases">
        <title>Complete sequence of chromosome of Chelativorans sp. BNC1.</title>
        <authorList>
            <consortium name="US DOE Joint Genome Institute"/>
            <person name="Copeland A."/>
            <person name="Lucas S."/>
            <person name="Lapidus A."/>
            <person name="Barry K."/>
            <person name="Detter J.C."/>
            <person name="Glavina del Rio T."/>
            <person name="Hammon N."/>
            <person name="Israni S."/>
            <person name="Dalin E."/>
            <person name="Tice H."/>
            <person name="Pitluck S."/>
            <person name="Chertkov O."/>
            <person name="Brettin T."/>
            <person name="Bruce D."/>
            <person name="Han C."/>
            <person name="Tapia R."/>
            <person name="Gilna P."/>
            <person name="Schmutz J."/>
            <person name="Larimer F."/>
            <person name="Land M."/>
            <person name="Hauser L."/>
            <person name="Kyrpides N."/>
            <person name="Mikhailova N."/>
            <person name="Richardson P."/>
        </authorList>
    </citation>
    <scope>NUCLEOTIDE SEQUENCE</scope>
    <source>
        <strain evidence="2">BNC1</strain>
    </source>
</reference>
<feature type="region of interest" description="Disordered" evidence="1">
    <location>
        <begin position="45"/>
        <end position="90"/>
    </location>
</feature>
<dbReference type="HOGENOM" id="CLU_078707_0_0_5"/>
<accession>Q11I09</accession>
<organism evidence="2">
    <name type="scientific">Chelativorans sp. (strain BNC1)</name>
    <dbReference type="NCBI Taxonomy" id="266779"/>
    <lineage>
        <taxon>Bacteria</taxon>
        <taxon>Pseudomonadati</taxon>
        <taxon>Pseudomonadota</taxon>
        <taxon>Alphaproteobacteria</taxon>
        <taxon>Hyphomicrobiales</taxon>
        <taxon>Phyllobacteriaceae</taxon>
        <taxon>Chelativorans</taxon>
    </lineage>
</organism>
<dbReference type="STRING" id="266779.Meso_1570"/>
<gene>
    <name evidence="2" type="ordered locus">Meso_1570</name>
</gene>
<feature type="compositionally biased region" description="Polar residues" evidence="1">
    <location>
        <begin position="61"/>
        <end position="77"/>
    </location>
</feature>
<dbReference type="eggNOG" id="COG3827">
    <property type="taxonomic scope" value="Bacteria"/>
</dbReference>
<dbReference type="AlphaFoldDB" id="Q11I09"/>
<evidence type="ECO:0000256" key="1">
    <source>
        <dbReference type="SAM" id="MobiDB-lite"/>
    </source>
</evidence>
<evidence type="ECO:0008006" key="3">
    <source>
        <dbReference type="Google" id="ProtNLM"/>
    </source>
</evidence>
<name>Q11I09_CHESB</name>
<dbReference type="EMBL" id="CP000390">
    <property type="protein sequence ID" value="ABG62966.1"/>
    <property type="molecule type" value="Genomic_DNA"/>
</dbReference>
<evidence type="ECO:0000313" key="2">
    <source>
        <dbReference type="EMBL" id="ABG62966.1"/>
    </source>
</evidence>
<proteinExistence type="predicted"/>